<proteinExistence type="predicted"/>
<accession>A0A261FCZ3</accession>
<dbReference type="AlphaFoldDB" id="A0A261FCZ3"/>
<dbReference type="EMBL" id="MWWV01000012">
    <property type="protein sequence ID" value="OZG56968.1"/>
    <property type="molecule type" value="Genomic_DNA"/>
</dbReference>
<evidence type="ECO:0000313" key="2">
    <source>
        <dbReference type="Proteomes" id="UP000216444"/>
    </source>
</evidence>
<gene>
    <name evidence="1" type="ORF">BTIS_1630</name>
</gene>
<keyword evidence="2" id="KW-1185">Reference proteome</keyword>
<name>A0A261FCZ3_9BIFI</name>
<organism evidence="1 2">
    <name type="scientific">Bifidobacterium tissieri</name>
    <dbReference type="NCBI Taxonomy" id="1630162"/>
    <lineage>
        <taxon>Bacteria</taxon>
        <taxon>Bacillati</taxon>
        <taxon>Actinomycetota</taxon>
        <taxon>Actinomycetes</taxon>
        <taxon>Bifidobacteriales</taxon>
        <taxon>Bifidobacteriaceae</taxon>
        <taxon>Bifidobacterium</taxon>
    </lineage>
</organism>
<evidence type="ECO:0000313" key="1">
    <source>
        <dbReference type="EMBL" id="OZG56968.1"/>
    </source>
</evidence>
<dbReference type="Proteomes" id="UP000216444">
    <property type="component" value="Unassembled WGS sequence"/>
</dbReference>
<protein>
    <submittedName>
        <fullName evidence="1">Uncharacterized protein</fullName>
    </submittedName>
</protein>
<sequence length="39" mass="4374">MDSQRLRALTRRVAIVADDTYSCIVKFSPGLHISNADPR</sequence>
<reference evidence="1 2" key="1">
    <citation type="journal article" date="2017" name="BMC Genomics">
        <title>Comparative genomic and phylogenomic analyses of the Bifidobacteriaceae family.</title>
        <authorList>
            <person name="Lugli G.A."/>
            <person name="Milani C."/>
            <person name="Turroni F."/>
            <person name="Duranti S."/>
            <person name="Mancabelli L."/>
            <person name="Mangifesta M."/>
            <person name="Ferrario C."/>
            <person name="Modesto M."/>
            <person name="Mattarelli P."/>
            <person name="Jiri K."/>
            <person name="van Sinderen D."/>
            <person name="Ventura M."/>
        </authorList>
    </citation>
    <scope>NUCLEOTIDE SEQUENCE [LARGE SCALE GENOMIC DNA]</scope>
    <source>
        <strain evidence="1 2">DSM 100201</strain>
    </source>
</reference>
<comment type="caution">
    <text evidence="1">The sequence shown here is derived from an EMBL/GenBank/DDBJ whole genome shotgun (WGS) entry which is preliminary data.</text>
</comment>